<reference evidence="4 5" key="1">
    <citation type="journal article" date="2018" name="Int. J. Syst. Evol. Microbiol.">
        <title>Parvibium lacunae gen. nov., sp. nov., a new member of the family Alcaligenaceae isolated from a freshwater pond.</title>
        <authorList>
            <person name="Chen W.M."/>
            <person name="Xie P.B."/>
            <person name="Hsu M.Y."/>
            <person name="Sheu S.Y."/>
        </authorList>
    </citation>
    <scope>NUCLEOTIDE SEQUENCE [LARGE SCALE GENOMIC DNA]</scope>
    <source>
        <strain evidence="4 5">KMB9</strain>
    </source>
</reference>
<dbReference type="SUPFAM" id="SSF53822">
    <property type="entry name" value="Periplasmic binding protein-like I"/>
    <property type="match status" value="1"/>
</dbReference>
<evidence type="ECO:0000256" key="2">
    <source>
        <dbReference type="ARBA" id="ARBA00022729"/>
    </source>
</evidence>
<dbReference type="InterPro" id="IPR028082">
    <property type="entry name" value="Peripla_BP_I"/>
</dbReference>
<comment type="similarity">
    <text evidence="1">Belongs to the leucine-binding protein family.</text>
</comment>
<dbReference type="Pfam" id="PF13458">
    <property type="entry name" value="Peripla_BP_6"/>
    <property type="match status" value="1"/>
</dbReference>
<proteinExistence type="inferred from homology"/>
<evidence type="ECO:0000256" key="1">
    <source>
        <dbReference type="ARBA" id="ARBA00010062"/>
    </source>
</evidence>
<dbReference type="AlphaFoldDB" id="A0A368KZZ9"/>
<dbReference type="InterPro" id="IPR028081">
    <property type="entry name" value="Leu-bd"/>
</dbReference>
<sequence length="358" mass="38380">MPTVAAEVLIGQVAPLSGVLAETGKDMVLGAKIYFDHINATGGINGNKIKHLVRDDGYVVDKTIALTNELLDKEKAHVLFGFAGTGNVGKLLSEGILVRANVALVAPYTGGTALREPYNPHIFHIRASYLDETKAMVDYFVKNGITRIGVFYQADAFGESGLAGIEKALAAHKLSIVAKGSYPKNTTEVSAAVKTLLAADPQAICMISVNKSTAAFVKEYKASGKQPFMFNISVVNPKDMSAQVGADIMRGVGITQVVPYPFYASTKITTEYLDLLKKYGGKDATPSYTSFEEFIGAKVLVEGIRRAKGLQREKIMEGLAGLDKFDVGGFTVSFGPNKRVGSNFVDISVIGKNSQLIR</sequence>
<keyword evidence="2" id="KW-0732">Signal</keyword>
<keyword evidence="5" id="KW-1185">Reference proteome</keyword>
<evidence type="ECO:0000313" key="4">
    <source>
        <dbReference type="EMBL" id="RCS56885.1"/>
    </source>
</evidence>
<dbReference type="Gene3D" id="3.40.50.2300">
    <property type="match status" value="2"/>
</dbReference>
<comment type="caution">
    <text evidence="4">The sequence shown here is derived from an EMBL/GenBank/DDBJ whole genome shotgun (WGS) entry which is preliminary data.</text>
</comment>
<evidence type="ECO:0000313" key="5">
    <source>
        <dbReference type="Proteomes" id="UP000252357"/>
    </source>
</evidence>
<dbReference type="PANTHER" id="PTHR47235:SF1">
    <property type="entry name" value="BLR6548 PROTEIN"/>
    <property type="match status" value="1"/>
</dbReference>
<organism evidence="4 5">
    <name type="scientific">Parvibium lacunae</name>
    <dbReference type="NCBI Taxonomy" id="1888893"/>
    <lineage>
        <taxon>Bacteria</taxon>
        <taxon>Pseudomonadati</taxon>
        <taxon>Pseudomonadota</taxon>
        <taxon>Betaproteobacteria</taxon>
        <taxon>Burkholderiales</taxon>
        <taxon>Alcaligenaceae</taxon>
        <taxon>Parvibium</taxon>
    </lineage>
</organism>
<accession>A0A368KZZ9</accession>
<protein>
    <submittedName>
        <fullName evidence="4">ABC transporter substrate-binding protein</fullName>
    </submittedName>
</protein>
<dbReference type="CDD" id="cd06326">
    <property type="entry name" value="PBP1_ABC_ligand_binding-like"/>
    <property type="match status" value="1"/>
</dbReference>
<feature type="domain" description="Leucine-binding protein" evidence="3">
    <location>
        <begin position="8"/>
        <end position="337"/>
    </location>
</feature>
<dbReference type="Proteomes" id="UP000252357">
    <property type="component" value="Unassembled WGS sequence"/>
</dbReference>
<name>A0A368KZZ9_9BURK</name>
<dbReference type="EMBL" id="QPGB01000005">
    <property type="protein sequence ID" value="RCS56885.1"/>
    <property type="molecule type" value="Genomic_DNA"/>
</dbReference>
<evidence type="ECO:0000259" key="3">
    <source>
        <dbReference type="Pfam" id="PF13458"/>
    </source>
</evidence>
<dbReference type="RefSeq" id="WP_114403366.1">
    <property type="nucleotide sequence ID" value="NZ_QPGB01000005.1"/>
</dbReference>
<dbReference type="PANTHER" id="PTHR47235">
    <property type="entry name" value="BLR6548 PROTEIN"/>
    <property type="match status" value="1"/>
</dbReference>
<gene>
    <name evidence="4" type="ORF">DU000_10450</name>
</gene>
<dbReference type="OrthoDB" id="9783240at2"/>